<reference evidence="2 3" key="1">
    <citation type="submission" date="2018-02" db="EMBL/GenBank/DDBJ databases">
        <title>Draft genome of wild Prunus yedoensis var. nudiflora.</title>
        <authorList>
            <person name="Baek S."/>
            <person name="Kim J.-H."/>
            <person name="Choi K."/>
            <person name="Kim G.-B."/>
            <person name="Cho A."/>
            <person name="Jang H."/>
            <person name="Shin C.-H."/>
            <person name="Yu H.-J."/>
            <person name="Mun J.-H."/>
        </authorList>
    </citation>
    <scope>NUCLEOTIDE SEQUENCE [LARGE SCALE GENOMIC DNA]</scope>
    <source>
        <strain evidence="3">cv. Jeju island</strain>
        <tissue evidence="2">Leaf</tissue>
    </source>
</reference>
<accession>A0A314Y8A9</accession>
<gene>
    <name evidence="2" type="ORF">Pyn_27670</name>
</gene>
<dbReference type="InterPro" id="IPR039624">
    <property type="entry name" value="LEA1/2/D7/KIN2"/>
</dbReference>
<evidence type="ECO:0000256" key="1">
    <source>
        <dbReference type="SAM" id="MobiDB-lite"/>
    </source>
</evidence>
<protein>
    <submittedName>
        <fullName evidence="2">Stress-induced protein KIN2</fullName>
    </submittedName>
</protein>
<comment type="caution">
    <text evidence="2">The sequence shown here is derived from an EMBL/GenBank/DDBJ whole genome shotgun (WGS) entry which is preliminary data.</text>
</comment>
<organism evidence="2 3">
    <name type="scientific">Prunus yedoensis var. nudiflora</name>
    <dbReference type="NCBI Taxonomy" id="2094558"/>
    <lineage>
        <taxon>Eukaryota</taxon>
        <taxon>Viridiplantae</taxon>
        <taxon>Streptophyta</taxon>
        <taxon>Embryophyta</taxon>
        <taxon>Tracheophyta</taxon>
        <taxon>Spermatophyta</taxon>
        <taxon>Magnoliopsida</taxon>
        <taxon>eudicotyledons</taxon>
        <taxon>Gunneridae</taxon>
        <taxon>Pentapetalae</taxon>
        <taxon>rosids</taxon>
        <taxon>fabids</taxon>
        <taxon>Rosales</taxon>
        <taxon>Rosaceae</taxon>
        <taxon>Amygdaloideae</taxon>
        <taxon>Amygdaleae</taxon>
        <taxon>Prunus</taxon>
    </lineage>
</organism>
<dbReference type="AlphaFoldDB" id="A0A314Y8A9"/>
<proteinExistence type="predicted"/>
<dbReference type="Proteomes" id="UP000250321">
    <property type="component" value="Unassembled WGS sequence"/>
</dbReference>
<sequence>MADNSQKMSYHAGEAKGQAQEKASGLMGMANNAAQSTKETVQAAGQNVQAAAVGAVDAVKNATGLNKK</sequence>
<dbReference type="PANTHER" id="PTHR34191">
    <property type="entry name" value="LATE EMBRYOGENESIS ABUNDANT PROTEIN (LEA) FAMILY PROTEIN"/>
    <property type="match status" value="1"/>
</dbReference>
<evidence type="ECO:0000313" key="3">
    <source>
        <dbReference type="Proteomes" id="UP000250321"/>
    </source>
</evidence>
<dbReference type="PANTHER" id="PTHR34191:SF34">
    <property type="entry name" value="STRESS-INDUCED PROTEIN KIN2-LIKE"/>
    <property type="match status" value="1"/>
</dbReference>
<feature type="region of interest" description="Disordered" evidence="1">
    <location>
        <begin position="1"/>
        <end position="23"/>
    </location>
</feature>
<dbReference type="OrthoDB" id="1736743at2759"/>
<keyword evidence="3" id="KW-1185">Reference proteome</keyword>
<name>A0A314Y8A9_PRUYE</name>
<evidence type="ECO:0000313" key="2">
    <source>
        <dbReference type="EMBL" id="PQQ00891.1"/>
    </source>
</evidence>
<dbReference type="EMBL" id="PJQY01001636">
    <property type="protein sequence ID" value="PQQ00891.1"/>
    <property type="molecule type" value="Genomic_DNA"/>
</dbReference>